<name>A0A0C9VWD6_SPHS4</name>
<organism evidence="1 2">
    <name type="scientific">Sphaerobolus stellatus (strain SS14)</name>
    <dbReference type="NCBI Taxonomy" id="990650"/>
    <lineage>
        <taxon>Eukaryota</taxon>
        <taxon>Fungi</taxon>
        <taxon>Dikarya</taxon>
        <taxon>Basidiomycota</taxon>
        <taxon>Agaricomycotina</taxon>
        <taxon>Agaricomycetes</taxon>
        <taxon>Phallomycetidae</taxon>
        <taxon>Geastrales</taxon>
        <taxon>Sphaerobolaceae</taxon>
        <taxon>Sphaerobolus</taxon>
    </lineage>
</organism>
<dbReference type="HOGENOM" id="CLU_061199_2_0_1"/>
<dbReference type="InterPro" id="IPR040632">
    <property type="entry name" value="Sulfotransfer_4"/>
</dbReference>
<dbReference type="PANTHER" id="PTHR36978:SF4">
    <property type="entry name" value="P-LOOP CONTAINING NUCLEOSIDE TRIPHOSPHATE HYDROLASE PROTEIN"/>
    <property type="match status" value="1"/>
</dbReference>
<sequence length="231" mass="26071">MAGNDLDKIPKIIGLGLGRTGTSSLLIAFESLGIKPAYHMFSIIKRKSKEEFDQWTKIALEGGTVEEIRTLLDPYPVILDYPAAMFPELVYEAYPDAKFILASTVRDPAKWALSVQNTFGKSREQYRTAPSSDPFWQAWYEFVTKIVDEWFHSGVRYTHGAEEFVKHRERVKKAVPADKLLIYEVGEGWDRLTEFIGIGTPTESFPHVNDTAEFQKFIADSLAAKEAAKSG</sequence>
<dbReference type="InterPro" id="IPR027417">
    <property type="entry name" value="P-loop_NTPase"/>
</dbReference>
<dbReference type="Pfam" id="PF17784">
    <property type="entry name" value="Sulfotransfer_4"/>
    <property type="match status" value="1"/>
</dbReference>
<evidence type="ECO:0008006" key="3">
    <source>
        <dbReference type="Google" id="ProtNLM"/>
    </source>
</evidence>
<evidence type="ECO:0000313" key="1">
    <source>
        <dbReference type="EMBL" id="KIJ48072.1"/>
    </source>
</evidence>
<dbReference type="OrthoDB" id="3348095at2759"/>
<dbReference type="EMBL" id="KN837099">
    <property type="protein sequence ID" value="KIJ48072.1"/>
    <property type="molecule type" value="Genomic_DNA"/>
</dbReference>
<proteinExistence type="predicted"/>
<reference evidence="1 2" key="1">
    <citation type="submission" date="2014-06" db="EMBL/GenBank/DDBJ databases">
        <title>Evolutionary Origins and Diversification of the Mycorrhizal Mutualists.</title>
        <authorList>
            <consortium name="DOE Joint Genome Institute"/>
            <consortium name="Mycorrhizal Genomics Consortium"/>
            <person name="Kohler A."/>
            <person name="Kuo A."/>
            <person name="Nagy L.G."/>
            <person name="Floudas D."/>
            <person name="Copeland A."/>
            <person name="Barry K.W."/>
            <person name="Cichocki N."/>
            <person name="Veneault-Fourrey C."/>
            <person name="LaButti K."/>
            <person name="Lindquist E.A."/>
            <person name="Lipzen A."/>
            <person name="Lundell T."/>
            <person name="Morin E."/>
            <person name="Murat C."/>
            <person name="Riley R."/>
            <person name="Ohm R."/>
            <person name="Sun H."/>
            <person name="Tunlid A."/>
            <person name="Henrissat B."/>
            <person name="Grigoriev I.V."/>
            <person name="Hibbett D.S."/>
            <person name="Martin F."/>
        </authorList>
    </citation>
    <scope>NUCLEOTIDE SEQUENCE [LARGE SCALE GENOMIC DNA]</scope>
    <source>
        <strain evidence="1 2">SS14</strain>
    </source>
</reference>
<dbReference type="Proteomes" id="UP000054279">
    <property type="component" value="Unassembled WGS sequence"/>
</dbReference>
<gene>
    <name evidence="1" type="ORF">M422DRAFT_777946</name>
</gene>
<dbReference type="SUPFAM" id="SSF52540">
    <property type="entry name" value="P-loop containing nucleoside triphosphate hydrolases"/>
    <property type="match status" value="1"/>
</dbReference>
<dbReference type="PANTHER" id="PTHR36978">
    <property type="entry name" value="P-LOOP CONTAINING NUCLEOTIDE TRIPHOSPHATE HYDROLASE"/>
    <property type="match status" value="1"/>
</dbReference>
<dbReference type="AlphaFoldDB" id="A0A0C9VWD6"/>
<evidence type="ECO:0000313" key="2">
    <source>
        <dbReference type="Proteomes" id="UP000054279"/>
    </source>
</evidence>
<accession>A0A0C9VWD6</accession>
<protein>
    <recommendedName>
        <fullName evidence="3">Protein-tyrosine sulfotransferase</fullName>
    </recommendedName>
</protein>
<keyword evidence="2" id="KW-1185">Reference proteome</keyword>
<dbReference type="Gene3D" id="3.40.50.300">
    <property type="entry name" value="P-loop containing nucleotide triphosphate hydrolases"/>
    <property type="match status" value="1"/>
</dbReference>